<reference evidence="3" key="1">
    <citation type="submission" date="2023-07" db="EMBL/GenBank/DDBJ databases">
        <title>Conexibacter stalactiti sp. nov., isolated from stalactites in a lava cave and emended description of the genus Conexibacter.</title>
        <authorList>
            <person name="Lee S.D."/>
        </authorList>
    </citation>
    <scope>NUCLEOTIDE SEQUENCE [LARGE SCALE GENOMIC DNA]</scope>
    <source>
        <strain evidence="3">KCTC 39840</strain>
    </source>
</reference>
<dbReference type="EMBL" id="JAWSTH010000012">
    <property type="protein sequence ID" value="MDW5594129.1"/>
    <property type="molecule type" value="Genomic_DNA"/>
</dbReference>
<dbReference type="Proteomes" id="UP001284601">
    <property type="component" value="Unassembled WGS sequence"/>
</dbReference>
<dbReference type="InterPro" id="IPR023753">
    <property type="entry name" value="FAD/NAD-binding_dom"/>
</dbReference>
<keyword evidence="3" id="KW-1185">Reference proteome</keyword>
<gene>
    <name evidence="2" type="ORF">R7226_07275</name>
</gene>
<comment type="caution">
    <text evidence="2">The sequence shown here is derived from an EMBL/GenBank/DDBJ whole genome shotgun (WGS) entry which is preliminary data.</text>
</comment>
<dbReference type="Pfam" id="PF07992">
    <property type="entry name" value="Pyr_redox_2"/>
    <property type="match status" value="1"/>
</dbReference>
<dbReference type="InterPro" id="IPR036188">
    <property type="entry name" value="FAD/NAD-bd_sf"/>
</dbReference>
<protein>
    <submittedName>
        <fullName evidence="2">FAD-dependent oxidoreductase</fullName>
    </submittedName>
</protein>
<dbReference type="Gene3D" id="3.50.50.60">
    <property type="entry name" value="FAD/NAD(P)-binding domain"/>
    <property type="match status" value="2"/>
</dbReference>
<evidence type="ECO:0000313" key="3">
    <source>
        <dbReference type="Proteomes" id="UP001284601"/>
    </source>
</evidence>
<reference evidence="2 3" key="2">
    <citation type="submission" date="2023-10" db="EMBL/GenBank/DDBJ databases">
        <authorList>
            <person name="Han X.F."/>
        </authorList>
    </citation>
    <scope>NUCLEOTIDE SEQUENCE [LARGE SCALE GENOMIC DNA]</scope>
    <source>
        <strain evidence="2 3">KCTC 39840</strain>
    </source>
</reference>
<dbReference type="InterPro" id="IPR052541">
    <property type="entry name" value="SQRD"/>
</dbReference>
<dbReference type="PRINTS" id="PR00368">
    <property type="entry name" value="FADPNR"/>
</dbReference>
<evidence type="ECO:0000313" key="2">
    <source>
        <dbReference type="EMBL" id="MDW5594129.1"/>
    </source>
</evidence>
<proteinExistence type="predicted"/>
<dbReference type="PANTHER" id="PTHR43755">
    <property type="match status" value="1"/>
</dbReference>
<dbReference type="PANTHER" id="PTHR43755:SF1">
    <property type="entry name" value="FAD-DEPENDENT PYRIDINE NUCLEOTIDE-DISULPHIDE OXIDOREDUCTASE"/>
    <property type="match status" value="1"/>
</dbReference>
<name>A0ABU4HLF4_9ACTN</name>
<dbReference type="RefSeq" id="WP_318596386.1">
    <property type="nucleotide sequence ID" value="NZ_JAWSTH010000012.1"/>
</dbReference>
<organism evidence="2 3">
    <name type="scientific">Conexibacter stalactiti</name>
    <dbReference type="NCBI Taxonomy" id="1940611"/>
    <lineage>
        <taxon>Bacteria</taxon>
        <taxon>Bacillati</taxon>
        <taxon>Actinomycetota</taxon>
        <taxon>Thermoleophilia</taxon>
        <taxon>Solirubrobacterales</taxon>
        <taxon>Conexibacteraceae</taxon>
        <taxon>Conexibacter</taxon>
    </lineage>
</organism>
<accession>A0ABU4HLF4</accession>
<dbReference type="SUPFAM" id="SSF51905">
    <property type="entry name" value="FAD/NAD(P)-binding domain"/>
    <property type="match status" value="2"/>
</dbReference>
<sequence>MTTRVVVLGAGFGGLELSTTLSEALGDGVDVTVIDKSDAFVFGYSKLDVMFGRSTPESVRLPYSEVAKPGVRVLRETVTAIDPEARRVTTDAGVHDADVLVVALGADYDLDATPGLAEGGNEFYSVAGAERLAQVIPTITQGHIVIGVCGAPFKCPPAPSECALLLHDELVARDVRDACQISFVMPLSTPVPPSPETSAALLAAFAERDIAFIGGRRIASVDPARSVAVLDDDSELAFDHLFGVPKHRAAEVVIASGMTENGYIPVDSATLQTRYPDVYAVGDVATAGVPKAGVFAEGAARIVAQTIIARLGAGEAPGRHLGQGTCYIEFGGGRIGSVDIDFLSGPERTGTFNTPSVAQMERKREFGSSRRARWFGL</sequence>
<evidence type="ECO:0000259" key="1">
    <source>
        <dbReference type="Pfam" id="PF07992"/>
    </source>
</evidence>
<feature type="domain" description="FAD/NAD(P)-binding" evidence="1">
    <location>
        <begin position="4"/>
        <end position="289"/>
    </location>
</feature>